<feature type="transmembrane region" description="Helical" evidence="6">
    <location>
        <begin position="62"/>
        <end position="81"/>
    </location>
</feature>
<keyword evidence="5 6" id="KW-0472">Membrane</keyword>
<evidence type="ECO:0000256" key="5">
    <source>
        <dbReference type="ARBA" id="ARBA00023136"/>
    </source>
</evidence>
<dbReference type="InterPro" id="IPR005538">
    <property type="entry name" value="LrgA/CidA"/>
</dbReference>
<evidence type="ECO:0000256" key="2">
    <source>
        <dbReference type="ARBA" id="ARBA00022475"/>
    </source>
</evidence>
<dbReference type="PANTHER" id="PTHR33931">
    <property type="entry name" value="HOLIN-LIKE PROTEIN CIDA-RELATED"/>
    <property type="match status" value="1"/>
</dbReference>
<name>A0A6N8DPC0_RHOAC</name>
<keyword evidence="4 6" id="KW-1133">Transmembrane helix</keyword>
<accession>A0A6N8DPC0</accession>
<feature type="transmembrane region" description="Helical" evidence="6">
    <location>
        <begin position="87"/>
        <end position="113"/>
    </location>
</feature>
<protein>
    <submittedName>
        <fullName evidence="7">CidA/LrgA family protein</fullName>
    </submittedName>
</protein>
<dbReference type="AlphaFoldDB" id="A0A6N8DPC0"/>
<evidence type="ECO:0000256" key="3">
    <source>
        <dbReference type="ARBA" id="ARBA00022692"/>
    </source>
</evidence>
<dbReference type="EMBL" id="WNKS01000005">
    <property type="protein sequence ID" value="MTV31021.1"/>
    <property type="molecule type" value="Genomic_DNA"/>
</dbReference>
<evidence type="ECO:0000256" key="1">
    <source>
        <dbReference type="ARBA" id="ARBA00004651"/>
    </source>
</evidence>
<sequence>MTVALAGIFLCQLLGELICRLFALPLPGPVVGMGLLFAYLLARGGQGQKAVPKPLGAIADQLLGHLSLLFVPATVGMMRYFDILSANALLLTVTLLASTALTLAATALTFRLLTRAKS</sequence>
<keyword evidence="2" id="KW-1003">Cell membrane</keyword>
<dbReference type="RefSeq" id="WP_155445711.1">
    <property type="nucleotide sequence ID" value="NZ_JAOQNR010000004.1"/>
</dbReference>
<evidence type="ECO:0000256" key="6">
    <source>
        <dbReference type="SAM" id="Phobius"/>
    </source>
</evidence>
<organism evidence="7 8">
    <name type="scientific">Rhodoblastus acidophilus</name>
    <name type="common">Rhodopseudomonas acidophila</name>
    <dbReference type="NCBI Taxonomy" id="1074"/>
    <lineage>
        <taxon>Bacteria</taxon>
        <taxon>Pseudomonadati</taxon>
        <taxon>Pseudomonadota</taxon>
        <taxon>Alphaproteobacteria</taxon>
        <taxon>Hyphomicrobiales</taxon>
        <taxon>Rhodoblastaceae</taxon>
        <taxon>Rhodoblastus</taxon>
    </lineage>
</organism>
<dbReference type="OrthoDB" id="385012at2"/>
<evidence type="ECO:0000256" key="4">
    <source>
        <dbReference type="ARBA" id="ARBA00022989"/>
    </source>
</evidence>
<feature type="transmembrane region" description="Helical" evidence="6">
    <location>
        <begin position="25"/>
        <end position="42"/>
    </location>
</feature>
<evidence type="ECO:0000313" key="7">
    <source>
        <dbReference type="EMBL" id="MTV31021.1"/>
    </source>
</evidence>
<dbReference type="Proteomes" id="UP000439113">
    <property type="component" value="Unassembled WGS sequence"/>
</dbReference>
<comment type="subcellular location">
    <subcellularLocation>
        <location evidence="1">Cell membrane</location>
        <topology evidence="1">Multi-pass membrane protein</topology>
    </subcellularLocation>
</comment>
<keyword evidence="3 6" id="KW-0812">Transmembrane</keyword>
<dbReference type="Pfam" id="PF03788">
    <property type="entry name" value="LrgA"/>
    <property type="match status" value="1"/>
</dbReference>
<dbReference type="GO" id="GO:0005886">
    <property type="term" value="C:plasma membrane"/>
    <property type="evidence" value="ECO:0007669"/>
    <property type="project" value="UniProtKB-SubCell"/>
</dbReference>
<evidence type="ECO:0000313" key="8">
    <source>
        <dbReference type="Proteomes" id="UP000439113"/>
    </source>
</evidence>
<comment type="caution">
    <text evidence="7">The sequence shown here is derived from an EMBL/GenBank/DDBJ whole genome shotgun (WGS) entry which is preliminary data.</text>
</comment>
<dbReference type="PANTHER" id="PTHR33931:SF2">
    <property type="entry name" value="HOLIN-LIKE PROTEIN CIDA"/>
    <property type="match status" value="1"/>
</dbReference>
<gene>
    <name evidence="7" type="ORF">GJ654_08435</name>
</gene>
<proteinExistence type="predicted"/>
<reference evidence="7 8" key="1">
    <citation type="submission" date="2019-11" db="EMBL/GenBank/DDBJ databases">
        <title>Whole-genome sequence of a Rhodoblastus acidophilus DSM 142.</title>
        <authorList>
            <person name="Kyndt J.A."/>
            <person name="Meyer T.E."/>
        </authorList>
    </citation>
    <scope>NUCLEOTIDE SEQUENCE [LARGE SCALE GENOMIC DNA]</scope>
    <source>
        <strain evidence="7 8">DSM 142</strain>
    </source>
</reference>